<feature type="region of interest" description="Disordered" evidence="2">
    <location>
        <begin position="1"/>
        <end position="43"/>
    </location>
</feature>
<proteinExistence type="predicted"/>
<feature type="compositionally biased region" description="Low complexity" evidence="2">
    <location>
        <begin position="22"/>
        <end position="43"/>
    </location>
</feature>
<feature type="compositionally biased region" description="Low complexity" evidence="2">
    <location>
        <begin position="1"/>
        <end position="13"/>
    </location>
</feature>
<gene>
    <name evidence="3" type="ORF">BC938DRAFT_471739</name>
</gene>
<feature type="coiled-coil region" evidence="1">
    <location>
        <begin position="44"/>
        <end position="183"/>
    </location>
</feature>
<evidence type="ECO:0008006" key="5">
    <source>
        <dbReference type="Google" id="ProtNLM"/>
    </source>
</evidence>
<reference evidence="3 4" key="1">
    <citation type="journal article" date="2018" name="New Phytol.">
        <title>Phylogenomics of Endogonaceae and evolution of mycorrhizas within Mucoromycota.</title>
        <authorList>
            <person name="Chang Y."/>
            <person name="Desiro A."/>
            <person name="Na H."/>
            <person name="Sandor L."/>
            <person name="Lipzen A."/>
            <person name="Clum A."/>
            <person name="Barry K."/>
            <person name="Grigoriev I.V."/>
            <person name="Martin F.M."/>
            <person name="Stajich J.E."/>
            <person name="Smith M.E."/>
            <person name="Bonito G."/>
            <person name="Spatafora J.W."/>
        </authorList>
    </citation>
    <scope>NUCLEOTIDE SEQUENCE [LARGE SCALE GENOMIC DNA]</scope>
    <source>
        <strain evidence="3 4">AD002</strain>
    </source>
</reference>
<dbReference type="Proteomes" id="UP000274822">
    <property type="component" value="Unassembled WGS sequence"/>
</dbReference>
<name>A0A433Q7J3_9FUNG</name>
<keyword evidence="1" id="KW-0175">Coiled coil</keyword>
<protein>
    <recommendedName>
        <fullName evidence="5">SWI5-dependent HO expression protein 3</fullName>
    </recommendedName>
</protein>
<dbReference type="EMBL" id="RBNJ01012190">
    <property type="protein sequence ID" value="RUS25731.1"/>
    <property type="molecule type" value="Genomic_DNA"/>
</dbReference>
<evidence type="ECO:0000256" key="1">
    <source>
        <dbReference type="SAM" id="Coils"/>
    </source>
</evidence>
<keyword evidence="4" id="KW-1185">Reference proteome</keyword>
<evidence type="ECO:0000256" key="2">
    <source>
        <dbReference type="SAM" id="MobiDB-lite"/>
    </source>
</evidence>
<organism evidence="3 4">
    <name type="scientific">Jimgerdemannia flammicorona</name>
    <dbReference type="NCBI Taxonomy" id="994334"/>
    <lineage>
        <taxon>Eukaryota</taxon>
        <taxon>Fungi</taxon>
        <taxon>Fungi incertae sedis</taxon>
        <taxon>Mucoromycota</taxon>
        <taxon>Mucoromycotina</taxon>
        <taxon>Endogonomycetes</taxon>
        <taxon>Endogonales</taxon>
        <taxon>Endogonaceae</taxon>
        <taxon>Jimgerdemannia</taxon>
    </lineage>
</organism>
<dbReference type="AlphaFoldDB" id="A0A433Q7J3"/>
<evidence type="ECO:0000313" key="3">
    <source>
        <dbReference type="EMBL" id="RUS25731.1"/>
    </source>
</evidence>
<sequence>MANIVSDQTQDDSTSLDRTNKSPPFIISPSSPHLSPSSPHLSGSKAITLDLEEIQRKLEAAQKELAATRAEFDITKREAKTAELAAAEDGRTNRRLRVEVQTLTDQLQRKDRQMEQSKATSFFFEGQLKKYEEEIDAARTGLERFQILEEEAISAKAEAEKAKERVIERYESVRAEIDTLQQGYMAEVGVLKAEIGEVQRAFLEESVGALHTATESEARVLQLLVDRGATLKEVRAVHGAMVGRQRDLAEMVEREVKRLKEVLESESQVACGFEDLGRGVKTEMADVMWKLRTFKVLQASEETSETP</sequence>
<accession>A0A433Q7J3</accession>
<comment type="caution">
    <text evidence="3">The sequence shown here is derived from an EMBL/GenBank/DDBJ whole genome shotgun (WGS) entry which is preliminary data.</text>
</comment>
<evidence type="ECO:0000313" key="4">
    <source>
        <dbReference type="Proteomes" id="UP000274822"/>
    </source>
</evidence>